<feature type="transmembrane region" description="Helical" evidence="1">
    <location>
        <begin position="321"/>
        <end position="340"/>
    </location>
</feature>
<accession>A0AAW7ZII2</accession>
<dbReference type="InterPro" id="IPR001036">
    <property type="entry name" value="Acrflvin-R"/>
</dbReference>
<comment type="caution">
    <text evidence="2">The sequence shown here is derived from an EMBL/GenBank/DDBJ whole genome shotgun (WGS) entry which is preliminary data.</text>
</comment>
<dbReference type="EMBL" id="JARPTC010000030">
    <property type="protein sequence ID" value="MDO7789007.1"/>
    <property type="molecule type" value="Genomic_DNA"/>
</dbReference>
<evidence type="ECO:0000313" key="2">
    <source>
        <dbReference type="EMBL" id="MDO7789007.1"/>
    </source>
</evidence>
<dbReference type="Gene3D" id="3.30.2090.10">
    <property type="entry name" value="Multidrug efflux transporter AcrB TolC docking domain, DN and DC subdomains"/>
    <property type="match status" value="1"/>
</dbReference>
<feature type="transmembrane region" description="Helical" evidence="1">
    <location>
        <begin position="352"/>
        <end position="378"/>
    </location>
</feature>
<dbReference type="PRINTS" id="PR00702">
    <property type="entry name" value="ACRIFLAVINRP"/>
</dbReference>
<reference evidence="2" key="2">
    <citation type="submission" date="2023-03" db="EMBL/GenBank/DDBJ databases">
        <authorList>
            <person name="Zhang Z."/>
        </authorList>
    </citation>
    <scope>NUCLEOTIDE SEQUENCE</scope>
    <source>
        <strain evidence="2">DSA</strain>
    </source>
</reference>
<dbReference type="InterPro" id="IPR027463">
    <property type="entry name" value="AcrB_DN_DC_subdom"/>
</dbReference>
<reference evidence="2" key="1">
    <citation type="journal article" date="2023" name="J. Hazard. Mater.">
        <title>Anaerobic biodegradation of pyrene and benzo[a]pyrene by a new sulfate-reducing Desulforamulus aquiferis strain DSA.</title>
        <authorList>
            <person name="Zhang Z."/>
            <person name="Sun J."/>
            <person name="Gong X."/>
            <person name="Wang C."/>
            <person name="Wang H."/>
        </authorList>
    </citation>
    <scope>NUCLEOTIDE SEQUENCE</scope>
    <source>
        <strain evidence="2">DSA</strain>
    </source>
</reference>
<feature type="transmembrane region" description="Helical" evidence="1">
    <location>
        <begin position="249"/>
        <end position="269"/>
    </location>
</feature>
<dbReference type="Gene3D" id="1.20.1640.10">
    <property type="entry name" value="Multidrug efflux transporter AcrB transmembrane domain"/>
    <property type="match status" value="1"/>
</dbReference>
<protein>
    <submittedName>
        <fullName evidence="2">Efflux RND transporter permease subunit</fullName>
    </submittedName>
</protein>
<dbReference type="AlphaFoldDB" id="A0AAW7ZII2"/>
<sequence>EIAGDIRKLGSTIKDGRVFVSESDSRGGGGGSAVRILVAGNDPEKLNELSEQVRDTISRVAGVTDARTDWALGQPEVQINVDHNRTAHYGISVKDVADTARAAINGENAGIFRDGDKEVDMVVRLAGSNTMDIYNLENLLVATNGSTIALGQVASIDYGSGPKSIRREGKQRVITVTAGVKDRPLGDVMGDIRRDLAKVDMPMGYSVKYTGQDQSMRESFSELGAALVLSVVLVYMVLVMLYESFITPLIRMLSLPLGIVGALTALALTNNNLNIFTLIGIIMLDGLVAKNGTLLIDYTHTLMEKGRNLREALIEAGNTRLKPIIMTTITMVAGMMPTALSITEGAENRSGMAWVIIGGLITSTIFTLFVIPVVYTLIDDWRNRRKSKKEVLHTHQA</sequence>
<dbReference type="GO" id="GO:0042910">
    <property type="term" value="F:xenobiotic transmembrane transporter activity"/>
    <property type="evidence" value="ECO:0007669"/>
    <property type="project" value="TreeGrafter"/>
</dbReference>
<keyword evidence="1" id="KW-0472">Membrane</keyword>
<keyword evidence="1" id="KW-0812">Transmembrane</keyword>
<feature type="non-terminal residue" evidence="2">
    <location>
        <position position="1"/>
    </location>
</feature>
<dbReference type="Gene3D" id="3.30.70.1430">
    <property type="entry name" value="Multidrug efflux transporter AcrB pore domain"/>
    <property type="match status" value="1"/>
</dbReference>
<dbReference type="PANTHER" id="PTHR32063:SF0">
    <property type="entry name" value="SWARMING MOTILITY PROTEIN SWRC"/>
    <property type="match status" value="1"/>
</dbReference>
<dbReference type="SUPFAM" id="SSF82714">
    <property type="entry name" value="Multidrug efflux transporter AcrB TolC docking domain, DN and DC subdomains"/>
    <property type="match status" value="1"/>
</dbReference>
<evidence type="ECO:0000256" key="1">
    <source>
        <dbReference type="SAM" id="Phobius"/>
    </source>
</evidence>
<keyword evidence="1" id="KW-1133">Transmembrane helix</keyword>
<dbReference type="PANTHER" id="PTHR32063">
    <property type="match status" value="1"/>
</dbReference>
<dbReference type="SUPFAM" id="SSF82866">
    <property type="entry name" value="Multidrug efflux transporter AcrB transmembrane domain"/>
    <property type="match status" value="1"/>
</dbReference>
<gene>
    <name evidence="2" type="ORF">P6N53_17495</name>
</gene>
<name>A0AAW7ZII2_9FIRM</name>
<proteinExistence type="predicted"/>
<dbReference type="Gene3D" id="3.30.70.1440">
    <property type="entry name" value="Multidrug efflux transporter AcrB pore domain"/>
    <property type="match status" value="1"/>
</dbReference>
<dbReference type="Proteomes" id="UP001172911">
    <property type="component" value="Unassembled WGS sequence"/>
</dbReference>
<feature type="transmembrane region" description="Helical" evidence="1">
    <location>
        <begin position="275"/>
        <end position="300"/>
    </location>
</feature>
<feature type="transmembrane region" description="Helical" evidence="1">
    <location>
        <begin position="223"/>
        <end position="242"/>
    </location>
</feature>
<keyword evidence="3" id="KW-1185">Reference proteome</keyword>
<dbReference type="GO" id="GO:0005886">
    <property type="term" value="C:plasma membrane"/>
    <property type="evidence" value="ECO:0007669"/>
    <property type="project" value="TreeGrafter"/>
</dbReference>
<organism evidence="2 3">
    <name type="scientific">Desulforamulus aquiferis</name>
    <dbReference type="NCBI Taxonomy" id="1397668"/>
    <lineage>
        <taxon>Bacteria</taxon>
        <taxon>Bacillati</taxon>
        <taxon>Bacillota</taxon>
        <taxon>Clostridia</taxon>
        <taxon>Eubacteriales</taxon>
        <taxon>Peptococcaceae</taxon>
        <taxon>Desulforamulus</taxon>
    </lineage>
</organism>
<dbReference type="RefSeq" id="WP_304545452.1">
    <property type="nucleotide sequence ID" value="NZ_JARPTC010000030.1"/>
</dbReference>
<dbReference type="Pfam" id="PF00873">
    <property type="entry name" value="ACR_tran"/>
    <property type="match status" value="1"/>
</dbReference>
<evidence type="ECO:0000313" key="3">
    <source>
        <dbReference type="Proteomes" id="UP001172911"/>
    </source>
</evidence>